<comment type="caution">
    <text evidence="4">Lacks conserved residue(s) required for the propagation of feature annotation.</text>
</comment>
<sequence>MLIARALTAAVACTFAALVGASSTARNPLKAIGLAKNPSILTQNHRVTAVSSFDVVFDLAGTRIRLSLEPNHDILAEGASIQYLGKDGRISKQEPLDRLAHKVFKGTAWVKRGDRWDNVGWARITVRRDGPAPLFEGAFTVHDDHHHVQMSSNYMSAKHTLDPEIQLREDEYMVVFRDSDISTAPEHDELRKRSGGHGCGSDNLEFNTSPDHPIYASMRAKSEEVLFESPFSRLMGRQLDNNPGGGNGAGVNLVNSIGKTQGCPTTRKVALVGVATDCTYTAKFNSSESVRQNIISQMNSASNLFESTFNISLGLANLIVTDKDCPSSVQQATPWNQACSDSVDIQARLNLFSSWRGQQKDNNSHWTLLSTCNTQSAVGLAWLGQACTTGAQSSNSSDGKTDSVAGANVVVRTATEWQVIAHETGHTFGAVHDCTSETCQDANTVNSQQCCPLSADTCDAGQQFIMNPSTAQGITRFSACTIGNICSALERNSVKGTCLTNNRGVTTISGQQCGNGIVEDGEECDCGGKDGCGNNSCCDADTCKFKNNAVCDDSNEDCCKGCRFAGSDTVCRASSGDCDPEERCSGVGPYCPEDITKPDGNSCGSGLKCASGQCTSRDQQCKTVMGSYTQGNDTYACDDSNCMLTCASPEFGRGVCYGLQQNFLDGTDCGSGGKCSNGRCNGSSVANEVKSWIDRHKPLVIGLASAIGGLIILSIIGCCWRSYKRRKNRKIYANNAAYRVPPQFPQGGGSFAAPVAAAARGVSGSRSRSRGRRRAAPQSPTLPLIGADFPPARGGAPPVPPRRNVPPPPGQAPMQQWRGGADIPEPPPMYTRSSSVRYA</sequence>
<dbReference type="SUPFAM" id="SSF57552">
    <property type="entry name" value="Blood coagulation inhibitor (disintegrin)"/>
    <property type="match status" value="1"/>
</dbReference>
<dbReference type="InterPro" id="IPR001762">
    <property type="entry name" value="Disintegrin_dom"/>
</dbReference>
<organism evidence="10 11">
    <name type="scientific">Amniculicola lignicola CBS 123094</name>
    <dbReference type="NCBI Taxonomy" id="1392246"/>
    <lineage>
        <taxon>Eukaryota</taxon>
        <taxon>Fungi</taxon>
        <taxon>Dikarya</taxon>
        <taxon>Ascomycota</taxon>
        <taxon>Pezizomycotina</taxon>
        <taxon>Dothideomycetes</taxon>
        <taxon>Pleosporomycetidae</taxon>
        <taxon>Pleosporales</taxon>
        <taxon>Amniculicolaceae</taxon>
        <taxon>Amniculicola</taxon>
    </lineage>
</organism>
<dbReference type="InterPro" id="IPR001590">
    <property type="entry name" value="Peptidase_M12B"/>
</dbReference>
<feature type="transmembrane region" description="Helical" evidence="6">
    <location>
        <begin position="699"/>
        <end position="720"/>
    </location>
</feature>
<keyword evidence="1" id="KW-1015">Disulfide bond</keyword>
<evidence type="ECO:0000259" key="8">
    <source>
        <dbReference type="PROSITE" id="PS50214"/>
    </source>
</evidence>
<feature type="binding site" evidence="4">
    <location>
        <position position="426"/>
    </location>
    <ligand>
        <name>Zn(2+)</name>
        <dbReference type="ChEBI" id="CHEBI:29105"/>
        <note>catalytic</note>
    </ligand>
</feature>
<feature type="active site" evidence="4">
    <location>
        <position position="423"/>
    </location>
</feature>
<feature type="chain" id="PRO_5025482096" description="Disintegrin and metalloproteinase domain-containing protein B" evidence="7">
    <location>
        <begin position="22"/>
        <end position="839"/>
    </location>
</feature>
<keyword evidence="7" id="KW-0732">Signal</keyword>
<feature type="signal peptide" evidence="7">
    <location>
        <begin position="1"/>
        <end position="21"/>
    </location>
</feature>
<dbReference type="OrthoDB" id="5951731at2759"/>
<protein>
    <recommendedName>
        <fullName evidence="3">Disintegrin and metalloproteinase domain-containing protein B</fullName>
    </recommendedName>
</protein>
<keyword evidence="6" id="KW-1133">Transmembrane helix</keyword>
<dbReference type="SMART" id="SM00050">
    <property type="entry name" value="DISIN"/>
    <property type="match status" value="1"/>
</dbReference>
<proteinExistence type="predicted"/>
<dbReference type="Gene3D" id="3.40.1620.60">
    <property type="match status" value="1"/>
</dbReference>
<evidence type="ECO:0000313" key="10">
    <source>
        <dbReference type="EMBL" id="KAF1999110.1"/>
    </source>
</evidence>
<feature type="region of interest" description="Disordered" evidence="5">
    <location>
        <begin position="761"/>
        <end position="839"/>
    </location>
</feature>
<evidence type="ECO:0000259" key="9">
    <source>
        <dbReference type="PROSITE" id="PS50215"/>
    </source>
</evidence>
<dbReference type="SMART" id="SM00608">
    <property type="entry name" value="ACR"/>
    <property type="match status" value="1"/>
</dbReference>
<dbReference type="Gene3D" id="3.40.390.10">
    <property type="entry name" value="Collagenase (Catalytic Domain)"/>
    <property type="match status" value="1"/>
</dbReference>
<dbReference type="InterPro" id="IPR006586">
    <property type="entry name" value="ADAM_Cys-rich"/>
</dbReference>
<dbReference type="GO" id="GO:0046872">
    <property type="term" value="F:metal ion binding"/>
    <property type="evidence" value="ECO:0007669"/>
    <property type="project" value="UniProtKB-KW"/>
</dbReference>
<keyword evidence="6" id="KW-0472">Membrane</keyword>
<dbReference type="CDD" id="cd04271">
    <property type="entry name" value="ZnMc_ADAM_fungal"/>
    <property type="match status" value="1"/>
</dbReference>
<feature type="domain" description="Disintegrin" evidence="8">
    <location>
        <begin position="510"/>
        <end position="599"/>
    </location>
</feature>
<dbReference type="InterPro" id="IPR034028">
    <property type="entry name" value="ZnMc_ADAM_fungal"/>
</dbReference>
<keyword evidence="11" id="KW-1185">Reference proteome</keyword>
<dbReference type="Pfam" id="PF13688">
    <property type="entry name" value="Reprolysin_5"/>
    <property type="match status" value="1"/>
</dbReference>
<name>A0A6A5WB49_9PLEO</name>
<dbReference type="GO" id="GO:0006508">
    <property type="term" value="P:proteolysis"/>
    <property type="evidence" value="ECO:0007669"/>
    <property type="project" value="InterPro"/>
</dbReference>
<keyword evidence="4" id="KW-0479">Metal-binding</keyword>
<reference evidence="10" key="1">
    <citation type="journal article" date="2020" name="Stud. Mycol.">
        <title>101 Dothideomycetes genomes: a test case for predicting lifestyles and emergence of pathogens.</title>
        <authorList>
            <person name="Haridas S."/>
            <person name="Albert R."/>
            <person name="Binder M."/>
            <person name="Bloem J."/>
            <person name="Labutti K."/>
            <person name="Salamov A."/>
            <person name="Andreopoulos B."/>
            <person name="Baker S."/>
            <person name="Barry K."/>
            <person name="Bills G."/>
            <person name="Bluhm B."/>
            <person name="Cannon C."/>
            <person name="Castanera R."/>
            <person name="Culley D."/>
            <person name="Daum C."/>
            <person name="Ezra D."/>
            <person name="Gonzalez J."/>
            <person name="Henrissat B."/>
            <person name="Kuo A."/>
            <person name="Liang C."/>
            <person name="Lipzen A."/>
            <person name="Lutzoni F."/>
            <person name="Magnuson J."/>
            <person name="Mondo S."/>
            <person name="Nolan M."/>
            <person name="Ohm R."/>
            <person name="Pangilinan J."/>
            <person name="Park H.-J."/>
            <person name="Ramirez L."/>
            <person name="Alfaro M."/>
            <person name="Sun H."/>
            <person name="Tritt A."/>
            <person name="Yoshinaga Y."/>
            <person name="Zwiers L.-H."/>
            <person name="Turgeon B."/>
            <person name="Goodwin S."/>
            <person name="Spatafora J."/>
            <person name="Crous P."/>
            <person name="Grigoriev I."/>
        </authorList>
    </citation>
    <scope>NUCLEOTIDE SEQUENCE</scope>
    <source>
        <strain evidence="10">CBS 123094</strain>
    </source>
</reference>
<keyword evidence="4" id="KW-0862">Zinc</keyword>
<dbReference type="EMBL" id="ML977598">
    <property type="protein sequence ID" value="KAF1999110.1"/>
    <property type="molecule type" value="Genomic_DNA"/>
</dbReference>
<gene>
    <name evidence="10" type="ORF">P154DRAFT_523515</name>
</gene>
<dbReference type="InterPro" id="IPR024079">
    <property type="entry name" value="MetalloPept_cat_dom_sf"/>
</dbReference>
<evidence type="ECO:0000256" key="7">
    <source>
        <dbReference type="SAM" id="SignalP"/>
    </source>
</evidence>
<dbReference type="Pfam" id="PF00200">
    <property type="entry name" value="Disintegrin"/>
    <property type="match status" value="1"/>
</dbReference>
<dbReference type="PANTHER" id="PTHR11905:SF159">
    <property type="entry name" value="ADAM METALLOPROTEASE"/>
    <property type="match status" value="1"/>
</dbReference>
<evidence type="ECO:0000256" key="2">
    <source>
        <dbReference type="ARBA" id="ARBA00056552"/>
    </source>
</evidence>
<dbReference type="FunFam" id="4.10.70.10:FF:000003">
    <property type="entry name" value="Disintegrin and metalloproteinase domain-containing protein 17"/>
    <property type="match status" value="1"/>
</dbReference>
<feature type="domain" description="Peptidase M12B" evidence="9">
    <location>
        <begin position="267"/>
        <end position="485"/>
    </location>
</feature>
<dbReference type="AlphaFoldDB" id="A0A6A5WB49"/>
<feature type="binding site" evidence="4">
    <location>
        <position position="432"/>
    </location>
    <ligand>
        <name>Zn(2+)</name>
        <dbReference type="ChEBI" id="CHEBI:29105"/>
        <note>catalytic</note>
    </ligand>
</feature>
<dbReference type="InterPro" id="IPR036436">
    <property type="entry name" value="Disintegrin_dom_sf"/>
</dbReference>
<evidence type="ECO:0000256" key="3">
    <source>
        <dbReference type="ARBA" id="ARBA00074021"/>
    </source>
</evidence>
<dbReference type="Gene3D" id="4.10.70.10">
    <property type="entry name" value="Disintegrin domain"/>
    <property type="match status" value="1"/>
</dbReference>
<keyword evidence="6" id="KW-0812">Transmembrane</keyword>
<evidence type="ECO:0000256" key="5">
    <source>
        <dbReference type="SAM" id="MobiDB-lite"/>
    </source>
</evidence>
<feature type="compositionally biased region" description="Pro residues" evidence="5">
    <location>
        <begin position="797"/>
        <end position="811"/>
    </location>
</feature>
<dbReference type="SUPFAM" id="SSF55486">
    <property type="entry name" value="Metalloproteases ('zincins'), catalytic domain"/>
    <property type="match status" value="1"/>
</dbReference>
<evidence type="ECO:0000256" key="1">
    <source>
        <dbReference type="ARBA" id="ARBA00023157"/>
    </source>
</evidence>
<evidence type="ECO:0000313" key="11">
    <source>
        <dbReference type="Proteomes" id="UP000799779"/>
    </source>
</evidence>
<dbReference type="PROSITE" id="PS50214">
    <property type="entry name" value="DISINTEGRIN_2"/>
    <property type="match status" value="1"/>
</dbReference>
<comment type="function">
    <text evidence="2">Probable zinc protease.</text>
</comment>
<dbReference type="PROSITE" id="PS50215">
    <property type="entry name" value="ADAM_MEPRO"/>
    <property type="match status" value="1"/>
</dbReference>
<accession>A0A6A5WB49</accession>
<evidence type="ECO:0000256" key="6">
    <source>
        <dbReference type="SAM" id="Phobius"/>
    </source>
</evidence>
<evidence type="ECO:0000256" key="4">
    <source>
        <dbReference type="PROSITE-ProRule" id="PRU00276"/>
    </source>
</evidence>
<feature type="binding site" evidence="4">
    <location>
        <position position="422"/>
    </location>
    <ligand>
        <name>Zn(2+)</name>
        <dbReference type="ChEBI" id="CHEBI:29105"/>
        <note>catalytic</note>
    </ligand>
</feature>
<dbReference type="GO" id="GO:0004222">
    <property type="term" value="F:metalloendopeptidase activity"/>
    <property type="evidence" value="ECO:0007669"/>
    <property type="project" value="InterPro"/>
</dbReference>
<dbReference type="Proteomes" id="UP000799779">
    <property type="component" value="Unassembled WGS sequence"/>
</dbReference>
<dbReference type="PANTHER" id="PTHR11905">
    <property type="entry name" value="ADAM A DISINTEGRIN AND METALLOPROTEASE DOMAIN"/>
    <property type="match status" value="1"/>
</dbReference>